<keyword evidence="7 10" id="KW-0460">Magnesium</keyword>
<dbReference type="InterPro" id="IPR018906">
    <property type="entry name" value="DNA_integrity_scan_DisA_link"/>
</dbReference>
<dbReference type="Gene3D" id="1.20.1260.110">
    <property type="entry name" value="DNA integrity scanning linker region"/>
    <property type="match status" value="1"/>
</dbReference>
<sequence>MFFVQMNYSDLLLKTIARIAPGTELREGLERIMRGRTGALIVLGSDRTVSSLSSGGFNIDTEFSATRLRELAKMDGAIICDRDATRLLHAGVQLMPDASIDTNESGTRHRTAERTAIQTGFPVISVSASMSVISVYVDGTRYMVEDSQYLMARANQAIQTLESYKKRLRSVLSSLSALEIESSVSLGDVAMTLQRMEMVNRIIREVSHYVLELGVHGRLIALQLEELRAPEMTASDLILRDYLPEVNDELITAGVEALQNLDDMDIVDLRTIARTVGFGENPDLELPLQPRGFRLLAGIPSIPNAISERLVERFGSLQALMAASLEDLRAVDGVGEARARTVREQLSRMAESSLEKYL</sequence>
<evidence type="ECO:0000256" key="4">
    <source>
        <dbReference type="ARBA" id="ARBA00022741"/>
    </source>
</evidence>
<evidence type="ECO:0000259" key="11">
    <source>
        <dbReference type="PROSITE" id="PS51794"/>
    </source>
</evidence>
<keyword evidence="4 10" id="KW-0547">Nucleotide-binding</keyword>
<dbReference type="InterPro" id="IPR036888">
    <property type="entry name" value="DNA_integrity_DisA_N_sf"/>
</dbReference>
<dbReference type="AlphaFoldDB" id="A0A0K2S003"/>
<feature type="binding site" evidence="10">
    <location>
        <position position="76"/>
    </location>
    <ligand>
        <name>ATP</name>
        <dbReference type="ChEBI" id="CHEBI:30616"/>
    </ligand>
</feature>
<dbReference type="Pfam" id="PF12826">
    <property type="entry name" value="HHH_2"/>
    <property type="match status" value="1"/>
</dbReference>
<dbReference type="InterPro" id="IPR010994">
    <property type="entry name" value="RuvA_2-like"/>
</dbReference>
<evidence type="ECO:0000256" key="8">
    <source>
        <dbReference type="ARBA" id="ARBA00023125"/>
    </source>
</evidence>
<keyword evidence="6 10" id="KW-0067">ATP-binding</keyword>
<evidence type="ECO:0000256" key="10">
    <source>
        <dbReference type="HAMAP-Rule" id="MF_01438"/>
    </source>
</evidence>
<dbReference type="NCBIfam" id="NF010009">
    <property type="entry name" value="PRK13482.1"/>
    <property type="match status" value="1"/>
</dbReference>
<dbReference type="GO" id="GO:0006281">
    <property type="term" value="P:DNA repair"/>
    <property type="evidence" value="ECO:0007669"/>
    <property type="project" value="UniProtKB-UniRule"/>
</dbReference>
<feature type="domain" description="DAC" evidence="11">
    <location>
        <begin position="9"/>
        <end position="147"/>
    </location>
</feature>
<dbReference type="InterPro" id="IPR041663">
    <property type="entry name" value="DisA/LigA_HHH"/>
</dbReference>
<name>A0A0K2S003_9MICC</name>
<dbReference type="SUPFAM" id="SSF47781">
    <property type="entry name" value="RuvA domain 2-like"/>
    <property type="match status" value="1"/>
</dbReference>
<dbReference type="PANTHER" id="PTHR34185">
    <property type="entry name" value="DIADENYLATE CYCLASE"/>
    <property type="match status" value="1"/>
</dbReference>
<evidence type="ECO:0000313" key="13">
    <source>
        <dbReference type="Proteomes" id="UP000066203"/>
    </source>
</evidence>
<evidence type="ECO:0000256" key="2">
    <source>
        <dbReference type="ARBA" id="ARBA00022679"/>
    </source>
</evidence>
<accession>A0A0K2S003</accession>
<dbReference type="GO" id="GO:0003677">
    <property type="term" value="F:DNA binding"/>
    <property type="evidence" value="ECO:0007669"/>
    <property type="project" value="UniProtKB-UniRule"/>
</dbReference>
<keyword evidence="2 10" id="KW-0808">Transferase</keyword>
<keyword evidence="9 10" id="KW-0234">DNA repair</keyword>
<proteinExistence type="inferred from homology"/>
<dbReference type="RefSeq" id="WP_060824235.1">
    <property type="nucleotide sequence ID" value="NZ_AP014938.1"/>
</dbReference>
<comment type="function">
    <text evidence="10">Participates in a DNA-damage check-point. DisA forms globular foci that rapidly scan along the chromosomes searching for lesions.</text>
</comment>
<evidence type="ECO:0000256" key="6">
    <source>
        <dbReference type="ARBA" id="ARBA00022840"/>
    </source>
</evidence>
<dbReference type="Gene3D" id="3.40.1700.10">
    <property type="entry name" value="DNA integrity scanning protein, DisA, N-terminal domain"/>
    <property type="match status" value="1"/>
</dbReference>
<dbReference type="EC" id="2.7.7.85" evidence="10"/>
<dbReference type="Proteomes" id="UP000066203">
    <property type="component" value="Chromosome"/>
</dbReference>
<dbReference type="Pfam" id="PF02457">
    <property type="entry name" value="DAC"/>
    <property type="match status" value="1"/>
</dbReference>
<dbReference type="InterPro" id="IPR023763">
    <property type="entry name" value="DNA_integrity_scanning_protein"/>
</dbReference>
<dbReference type="HAMAP" id="MF_01438">
    <property type="entry name" value="DisA"/>
    <property type="match status" value="1"/>
</dbReference>
<evidence type="ECO:0000256" key="1">
    <source>
        <dbReference type="ARBA" id="ARBA00000877"/>
    </source>
</evidence>
<dbReference type="GO" id="GO:0106408">
    <property type="term" value="F:diadenylate cyclase activity"/>
    <property type="evidence" value="ECO:0007669"/>
    <property type="project" value="UniProtKB-EC"/>
</dbReference>
<comment type="subunit">
    <text evidence="10">Homooctamer.</text>
</comment>
<dbReference type="Pfam" id="PF10635">
    <property type="entry name" value="DisA-linker"/>
    <property type="match status" value="1"/>
</dbReference>
<dbReference type="GO" id="GO:0004016">
    <property type="term" value="F:adenylate cyclase activity"/>
    <property type="evidence" value="ECO:0007669"/>
    <property type="project" value="TreeGrafter"/>
</dbReference>
<keyword evidence="3 10" id="KW-0548">Nucleotidyltransferase</keyword>
<feature type="binding site" evidence="10">
    <location>
        <position position="94"/>
    </location>
    <ligand>
        <name>ATP</name>
        <dbReference type="ChEBI" id="CHEBI:30616"/>
    </ligand>
</feature>
<dbReference type="PANTHER" id="PTHR34185:SF3">
    <property type="entry name" value="DNA INTEGRITY SCANNING PROTEIN DISA"/>
    <property type="match status" value="1"/>
</dbReference>
<evidence type="ECO:0000256" key="3">
    <source>
        <dbReference type="ARBA" id="ARBA00022695"/>
    </source>
</evidence>
<dbReference type="Gene3D" id="1.10.150.20">
    <property type="entry name" value="5' to 3' exonuclease, C-terminal subdomain"/>
    <property type="match status" value="1"/>
</dbReference>
<reference evidence="13" key="1">
    <citation type="submission" date="2015-08" db="EMBL/GenBank/DDBJ databases">
        <title>Complete genome sequence of Rothia mucilaginosa strain NUM-Rm6536.</title>
        <authorList>
            <person name="Nambu T."/>
        </authorList>
    </citation>
    <scope>NUCLEOTIDE SEQUENCE [LARGE SCALE GENOMIC DNA]</scope>
    <source>
        <strain evidence="13">NUM-Rm6536</strain>
    </source>
</reference>
<dbReference type="EMBL" id="AP014938">
    <property type="protein sequence ID" value="BAS20142.1"/>
    <property type="molecule type" value="Genomic_DNA"/>
</dbReference>
<dbReference type="SUPFAM" id="SSF143597">
    <property type="entry name" value="YojJ-like"/>
    <property type="match status" value="1"/>
</dbReference>
<comment type="cofactor">
    <cofactor evidence="10">
        <name>Mg(2+)</name>
        <dbReference type="ChEBI" id="CHEBI:18420"/>
    </cofactor>
</comment>
<evidence type="ECO:0000256" key="5">
    <source>
        <dbReference type="ARBA" id="ARBA00022763"/>
    </source>
</evidence>
<keyword evidence="8 10" id="KW-0238">DNA-binding</keyword>
<comment type="function">
    <text evidence="10">Has also diadenylate cyclase activity, catalyzing the condensation of 2 ATP molecules into cyclic di-AMP (c-di-AMP). c-di-AMP likely acts as a signaling molecule that may couple DNA integrity with a cellular process.</text>
</comment>
<organism evidence="12">
    <name type="scientific">Rothia mucilaginosa</name>
    <dbReference type="NCBI Taxonomy" id="43675"/>
    <lineage>
        <taxon>Bacteria</taxon>
        <taxon>Bacillati</taxon>
        <taxon>Actinomycetota</taxon>
        <taxon>Actinomycetes</taxon>
        <taxon>Micrococcales</taxon>
        <taxon>Micrococcaceae</taxon>
        <taxon>Rothia</taxon>
    </lineage>
</organism>
<evidence type="ECO:0000313" key="12">
    <source>
        <dbReference type="EMBL" id="BAS20142.1"/>
    </source>
</evidence>
<dbReference type="InterPro" id="IPR050338">
    <property type="entry name" value="DisA"/>
</dbReference>
<evidence type="ECO:0000256" key="9">
    <source>
        <dbReference type="ARBA" id="ARBA00023204"/>
    </source>
</evidence>
<evidence type="ECO:0000256" key="7">
    <source>
        <dbReference type="ARBA" id="ARBA00022842"/>
    </source>
</evidence>
<protein>
    <recommendedName>
        <fullName evidence="10">DNA integrity scanning protein DisA</fullName>
    </recommendedName>
    <alternativeName>
        <fullName evidence="10">Cyclic di-AMP synthase</fullName>
        <shortName evidence="10">c-di-AMP synthase</shortName>
    </alternativeName>
    <alternativeName>
        <fullName evidence="10">Diadenylate cyclase</fullName>
        <ecNumber evidence="10">2.7.7.85</ecNumber>
    </alternativeName>
</protein>
<dbReference type="GO" id="GO:0005524">
    <property type="term" value="F:ATP binding"/>
    <property type="evidence" value="ECO:0007669"/>
    <property type="project" value="UniProtKB-UniRule"/>
</dbReference>
<gene>
    <name evidence="10" type="primary">disA</name>
    <name evidence="12" type="ORF">RM6536_0895</name>
</gene>
<dbReference type="PATRIC" id="fig|43675.28.peg.916"/>
<dbReference type="PROSITE" id="PS51794">
    <property type="entry name" value="DAC"/>
    <property type="match status" value="1"/>
</dbReference>
<dbReference type="InterPro" id="IPR038331">
    <property type="entry name" value="DisA_sf"/>
</dbReference>
<feature type="binding site" evidence="10">
    <location>
        <begin position="107"/>
        <end position="111"/>
    </location>
    <ligand>
        <name>ATP</name>
        <dbReference type="ChEBI" id="CHEBI:30616"/>
    </ligand>
</feature>
<dbReference type="InterPro" id="IPR003390">
    <property type="entry name" value="DNA_integrity_scan_DisA_N"/>
</dbReference>
<comment type="catalytic activity">
    <reaction evidence="1 10">
        <text>2 ATP = 3',3'-c-di-AMP + 2 diphosphate</text>
        <dbReference type="Rhea" id="RHEA:35655"/>
        <dbReference type="ChEBI" id="CHEBI:30616"/>
        <dbReference type="ChEBI" id="CHEBI:33019"/>
        <dbReference type="ChEBI" id="CHEBI:71500"/>
        <dbReference type="EC" id="2.7.7.85"/>
    </reaction>
</comment>
<keyword evidence="5 10" id="KW-0227">DNA damage</keyword>
<comment type="similarity">
    <text evidence="10">Belongs to the DisA family.</text>
</comment>